<comment type="similarity">
    <text evidence="1">Belongs to the type-I restriction system S methylase family.</text>
</comment>
<keyword evidence="5" id="KW-0255">Endonuclease</keyword>
<evidence type="ECO:0000313" key="6">
    <source>
        <dbReference type="Proteomes" id="UP000663720"/>
    </source>
</evidence>
<evidence type="ECO:0000259" key="4">
    <source>
        <dbReference type="Pfam" id="PF01420"/>
    </source>
</evidence>
<dbReference type="PANTHER" id="PTHR30408">
    <property type="entry name" value="TYPE-1 RESTRICTION ENZYME ECOKI SPECIFICITY PROTEIN"/>
    <property type="match status" value="1"/>
</dbReference>
<evidence type="ECO:0000256" key="3">
    <source>
        <dbReference type="ARBA" id="ARBA00023125"/>
    </source>
</evidence>
<sequence length="479" mass="54578">MNPIYTWIVSDDLIDRIDALFYHPKYIVNHHTILNCGHKIKNLENVIDYLSKGETPLWKGDSYIDNGIYFIRGVNLNQWFVNFSEIAMISEIVHSRMKRSQLRKNDILMTMAGTIGTVAIYVHDQPANINQAIALIRPSSVIDPTYLIAYMNSLYCQRSIERRGSGGVQKNIDFHEIRKIPIVVPLDSIQSYIGSKVRLAETCREEALFLKNQVQKEIASFYFKAPITTSQKNISTLDAKDLDNPRIDAWHYLPRFTNLKQWLKQSDFILLKKIAHISTEKWNPKNTESTTFHYVEIAGIDQTSGSIIAKEILVKDAPGRARQLIRPFDIIASTVRPNRKAIAVARKTMDGWVASTGFCILRFNSPEDAYFIAEILRHDASTEQLMRWNTGAAYPAIENNVFLKVLIPNVSIEDRKNIGGNLIKHDLLIDISKELIEEAKSDVEKLIEGKLDTEGIISGCIKAPTWEDIEFQIENDVKG</sequence>
<dbReference type="Gene3D" id="3.90.220.20">
    <property type="entry name" value="DNA methylase specificity domains"/>
    <property type="match status" value="2"/>
</dbReference>
<dbReference type="SUPFAM" id="SSF116734">
    <property type="entry name" value="DNA methylase specificity domain"/>
    <property type="match status" value="2"/>
</dbReference>
<dbReference type="REBASE" id="490954">
    <property type="entry name" value="S.Dli5ac10ORF6460P"/>
</dbReference>
<evidence type="ECO:0000256" key="1">
    <source>
        <dbReference type="ARBA" id="ARBA00010923"/>
    </source>
</evidence>
<dbReference type="GO" id="GO:0004519">
    <property type="term" value="F:endonuclease activity"/>
    <property type="evidence" value="ECO:0007669"/>
    <property type="project" value="UniProtKB-KW"/>
</dbReference>
<dbReference type="EMBL" id="CP061799">
    <property type="protein sequence ID" value="QTA78424.1"/>
    <property type="molecule type" value="Genomic_DNA"/>
</dbReference>
<protein>
    <submittedName>
        <fullName evidence="5">Type I restriction endonuclease domain-containing protein</fullName>
    </submittedName>
</protein>
<accession>A0A975B431</accession>
<feature type="domain" description="Type I restriction modification DNA specificity" evidence="4">
    <location>
        <begin position="40"/>
        <end position="194"/>
    </location>
</feature>
<dbReference type="InterPro" id="IPR052021">
    <property type="entry name" value="Type-I_RS_S_subunit"/>
</dbReference>
<gene>
    <name evidence="5" type="ORF">dnl_06450</name>
</gene>
<name>A0A975B431_9BACT</name>
<evidence type="ECO:0000256" key="2">
    <source>
        <dbReference type="ARBA" id="ARBA00022747"/>
    </source>
</evidence>
<dbReference type="InterPro" id="IPR044946">
    <property type="entry name" value="Restrct_endonuc_typeI_TRD_sf"/>
</dbReference>
<dbReference type="GO" id="GO:0009307">
    <property type="term" value="P:DNA restriction-modification system"/>
    <property type="evidence" value="ECO:0007669"/>
    <property type="project" value="UniProtKB-KW"/>
</dbReference>
<keyword evidence="5" id="KW-0378">Hydrolase</keyword>
<dbReference type="InterPro" id="IPR000055">
    <property type="entry name" value="Restrct_endonuc_typeI_TRD"/>
</dbReference>
<dbReference type="Proteomes" id="UP000663720">
    <property type="component" value="Chromosome"/>
</dbReference>
<reference evidence="5" key="1">
    <citation type="journal article" date="2021" name="Microb. Physiol.">
        <title>Proteogenomic Insights into the Physiology of Marine, Sulfate-Reducing, Filamentous Desulfonema limicola and Desulfonema magnum.</title>
        <authorList>
            <person name="Schnaars V."/>
            <person name="Wohlbrand L."/>
            <person name="Scheve S."/>
            <person name="Hinrichs C."/>
            <person name="Reinhardt R."/>
            <person name="Rabus R."/>
        </authorList>
    </citation>
    <scope>NUCLEOTIDE SEQUENCE</scope>
    <source>
        <strain evidence="5">5ac10</strain>
    </source>
</reference>
<keyword evidence="5" id="KW-0540">Nuclease</keyword>
<dbReference type="GO" id="GO:0003677">
    <property type="term" value="F:DNA binding"/>
    <property type="evidence" value="ECO:0007669"/>
    <property type="project" value="UniProtKB-KW"/>
</dbReference>
<evidence type="ECO:0000313" key="5">
    <source>
        <dbReference type="EMBL" id="QTA78424.1"/>
    </source>
</evidence>
<keyword evidence="2" id="KW-0680">Restriction system</keyword>
<dbReference type="PANTHER" id="PTHR30408:SF12">
    <property type="entry name" value="TYPE I RESTRICTION ENZYME MJAVIII SPECIFICITY SUBUNIT"/>
    <property type="match status" value="1"/>
</dbReference>
<keyword evidence="3" id="KW-0238">DNA-binding</keyword>
<proteinExistence type="inferred from homology"/>
<dbReference type="KEGG" id="dli:dnl_06450"/>
<dbReference type="RefSeq" id="WP_207690282.1">
    <property type="nucleotide sequence ID" value="NZ_CP061799.1"/>
</dbReference>
<dbReference type="Pfam" id="PF01420">
    <property type="entry name" value="Methylase_S"/>
    <property type="match status" value="1"/>
</dbReference>
<organism evidence="5 6">
    <name type="scientific">Desulfonema limicola</name>
    <dbReference type="NCBI Taxonomy" id="45656"/>
    <lineage>
        <taxon>Bacteria</taxon>
        <taxon>Pseudomonadati</taxon>
        <taxon>Thermodesulfobacteriota</taxon>
        <taxon>Desulfobacteria</taxon>
        <taxon>Desulfobacterales</taxon>
        <taxon>Desulfococcaceae</taxon>
        <taxon>Desulfonema</taxon>
    </lineage>
</organism>
<dbReference type="AlphaFoldDB" id="A0A975B431"/>
<keyword evidence="6" id="KW-1185">Reference proteome</keyword>